<accession>A0A394DB92</accession>
<sequence>MIISIIAFFAGIKVYHNVKPGGSIFSTIAQVLVAAKHKRHLHLPDHDDNYGAFYDPLLDNDEQQRFPLTNEFRFLKKAALVIKDEKIDESSRNPWRLCSVQQVEELKCFLKIMPIWVTSIIIVNIPIAQQGIFPISQALKMDRHFFGTNFEIPAGSISAITLVTTGIFLPLYDKIIAPGIEKITMKEGGLTTLQRIGLGHVCGILSMLFVGLVEIWRRDLANSSSSSDGVAPLSVMWLAPQFMFIALSHVFQTVGHTEFFNKESPTGMRSIAKSLLCLNVAFASYVSSIIINVLHGVTMKYG</sequence>
<evidence type="ECO:0000256" key="1">
    <source>
        <dbReference type="ARBA" id="ARBA00004141"/>
    </source>
</evidence>
<feature type="transmembrane region" description="Helical" evidence="6">
    <location>
        <begin position="275"/>
        <end position="297"/>
    </location>
</feature>
<dbReference type="AlphaFoldDB" id="A0A394DB92"/>
<dbReference type="InterPro" id="IPR000109">
    <property type="entry name" value="POT_fam"/>
</dbReference>
<keyword evidence="5 6" id="KW-0472">Membrane</keyword>
<dbReference type="EMBL" id="MLAU01009187">
    <property type="protein sequence ID" value="OIW20414.1"/>
    <property type="molecule type" value="Genomic_DNA"/>
</dbReference>
<dbReference type="GO" id="GO:0016020">
    <property type="term" value="C:membrane"/>
    <property type="evidence" value="ECO:0007669"/>
    <property type="project" value="UniProtKB-SubCell"/>
</dbReference>
<reference evidence="7 8" key="1">
    <citation type="journal article" date="2017" name="Plant Biotechnol. J.">
        <title>A comprehensive draft genome sequence for lupin (Lupinus angustifolius), an emerging health food: insights into plant-microbe interactions and legume evolution.</title>
        <authorList>
            <person name="Hane J.K."/>
            <person name="Ming Y."/>
            <person name="Kamphuis L.G."/>
            <person name="Nelson M.N."/>
            <person name="Garg G."/>
            <person name="Atkins C.A."/>
            <person name="Bayer P.E."/>
            <person name="Bravo A."/>
            <person name="Bringans S."/>
            <person name="Cannon S."/>
            <person name="Edwards D."/>
            <person name="Foley R."/>
            <person name="Gao L.L."/>
            <person name="Harrison M.J."/>
            <person name="Huang W."/>
            <person name="Hurgobin B."/>
            <person name="Li S."/>
            <person name="Liu C.W."/>
            <person name="McGrath A."/>
            <person name="Morahan G."/>
            <person name="Murray J."/>
            <person name="Weller J."/>
            <person name="Jian J."/>
            <person name="Singh K.B."/>
        </authorList>
    </citation>
    <scope>NUCLEOTIDE SEQUENCE [LARGE SCALE GENOMIC DNA]</scope>
    <source>
        <strain evidence="8">cv. Tanjil</strain>
        <tissue evidence="7">Whole plant</tissue>
    </source>
</reference>
<dbReference type="InterPro" id="IPR036259">
    <property type="entry name" value="MFS_trans_sf"/>
</dbReference>
<proteinExistence type="inferred from homology"/>
<feature type="transmembrane region" description="Helical" evidence="6">
    <location>
        <begin position="112"/>
        <end position="132"/>
    </location>
</feature>
<organism evidence="7 8">
    <name type="scientific">Lupinus angustifolius</name>
    <name type="common">Narrow-leaved blue lupine</name>
    <dbReference type="NCBI Taxonomy" id="3871"/>
    <lineage>
        <taxon>Eukaryota</taxon>
        <taxon>Viridiplantae</taxon>
        <taxon>Streptophyta</taxon>
        <taxon>Embryophyta</taxon>
        <taxon>Tracheophyta</taxon>
        <taxon>Spermatophyta</taxon>
        <taxon>Magnoliopsida</taxon>
        <taxon>eudicotyledons</taxon>
        <taxon>Gunneridae</taxon>
        <taxon>Pentapetalae</taxon>
        <taxon>rosids</taxon>
        <taxon>fabids</taxon>
        <taxon>Fabales</taxon>
        <taxon>Fabaceae</taxon>
        <taxon>Papilionoideae</taxon>
        <taxon>50 kb inversion clade</taxon>
        <taxon>genistoids sensu lato</taxon>
        <taxon>core genistoids</taxon>
        <taxon>Genisteae</taxon>
        <taxon>Lupinus</taxon>
    </lineage>
</organism>
<keyword evidence="8" id="KW-1185">Reference proteome</keyword>
<dbReference type="Gene3D" id="1.20.1250.20">
    <property type="entry name" value="MFS general substrate transporter like domains"/>
    <property type="match status" value="1"/>
</dbReference>
<protein>
    <submittedName>
        <fullName evidence="7">Uncharacterized protein</fullName>
    </submittedName>
</protein>
<feature type="transmembrane region" description="Helical" evidence="6">
    <location>
        <begin position="193"/>
        <end position="215"/>
    </location>
</feature>
<evidence type="ECO:0000256" key="3">
    <source>
        <dbReference type="ARBA" id="ARBA00022692"/>
    </source>
</evidence>
<comment type="similarity">
    <text evidence="2">Belongs to the major facilitator superfamily. Proton-dependent oligopeptide transporter (POT/PTR) (TC 2.A.17) family.</text>
</comment>
<evidence type="ECO:0000256" key="6">
    <source>
        <dbReference type="SAM" id="Phobius"/>
    </source>
</evidence>
<comment type="subcellular location">
    <subcellularLocation>
        <location evidence="1">Membrane</location>
        <topology evidence="1">Multi-pass membrane protein</topology>
    </subcellularLocation>
</comment>
<gene>
    <name evidence="7" type="ORF">TanjilG_11105</name>
</gene>
<evidence type="ECO:0000256" key="2">
    <source>
        <dbReference type="ARBA" id="ARBA00005982"/>
    </source>
</evidence>
<keyword evidence="4 6" id="KW-1133">Transmembrane helix</keyword>
<evidence type="ECO:0000256" key="4">
    <source>
        <dbReference type="ARBA" id="ARBA00022989"/>
    </source>
</evidence>
<evidence type="ECO:0000313" key="7">
    <source>
        <dbReference type="EMBL" id="OIW20414.1"/>
    </source>
</evidence>
<name>A0A394DB92_LUPAN</name>
<dbReference type="Pfam" id="PF00854">
    <property type="entry name" value="PTR2"/>
    <property type="match status" value="1"/>
</dbReference>
<feature type="transmembrane region" description="Helical" evidence="6">
    <location>
        <begin position="235"/>
        <end position="254"/>
    </location>
</feature>
<feature type="transmembrane region" description="Helical" evidence="6">
    <location>
        <begin position="152"/>
        <end position="172"/>
    </location>
</feature>
<keyword evidence="3 6" id="KW-0812">Transmembrane</keyword>
<evidence type="ECO:0000313" key="8">
    <source>
        <dbReference type="Proteomes" id="UP000188354"/>
    </source>
</evidence>
<comment type="caution">
    <text evidence="7">The sequence shown here is derived from an EMBL/GenBank/DDBJ whole genome shotgun (WGS) entry which is preliminary data.</text>
</comment>
<dbReference type="GO" id="GO:0022857">
    <property type="term" value="F:transmembrane transporter activity"/>
    <property type="evidence" value="ECO:0007669"/>
    <property type="project" value="InterPro"/>
</dbReference>
<dbReference type="Gramene" id="OIW20414">
    <property type="protein sequence ID" value="OIW20414"/>
    <property type="gene ID" value="TanjilG_11105"/>
</dbReference>
<dbReference type="PANTHER" id="PTHR11654">
    <property type="entry name" value="OLIGOPEPTIDE TRANSPORTER-RELATED"/>
    <property type="match status" value="1"/>
</dbReference>
<dbReference type="Proteomes" id="UP000188354">
    <property type="component" value="Unassembled WGS sequence"/>
</dbReference>
<evidence type="ECO:0000256" key="5">
    <source>
        <dbReference type="ARBA" id="ARBA00023136"/>
    </source>
</evidence>